<dbReference type="EMBL" id="RXIL01000061">
    <property type="protein sequence ID" value="RZN70152.1"/>
    <property type="molecule type" value="Genomic_DNA"/>
</dbReference>
<gene>
    <name evidence="3" type="ORF">EF807_03765</name>
</gene>
<name>A0A520KX34_9EURY</name>
<keyword evidence="1" id="KW-0472">Membrane</keyword>
<proteinExistence type="predicted"/>
<feature type="transmembrane region" description="Helical" evidence="1">
    <location>
        <begin position="366"/>
        <end position="392"/>
    </location>
</feature>
<keyword evidence="1" id="KW-1133">Transmembrane helix</keyword>
<accession>A0A520KX34</accession>
<reference evidence="3 4" key="1">
    <citation type="journal article" date="2019" name="Nat. Microbiol.">
        <title>Wide diversity of methane and short-chain alkane metabolisms in uncultured archaea.</title>
        <authorList>
            <person name="Borrel G."/>
            <person name="Adam P.S."/>
            <person name="McKay L.J."/>
            <person name="Chen L.X."/>
            <person name="Sierra-Garcia I.N."/>
            <person name="Sieber C.M."/>
            <person name="Letourneur Q."/>
            <person name="Ghozlane A."/>
            <person name="Andersen G.L."/>
            <person name="Li W.J."/>
            <person name="Hallam S.J."/>
            <person name="Muyzer G."/>
            <person name="de Oliveira V.M."/>
            <person name="Inskeep W.P."/>
            <person name="Banfield J.F."/>
            <person name="Gribaldo S."/>
        </authorList>
    </citation>
    <scope>NUCLEOTIDE SEQUENCE [LARGE SCALE GENOMIC DNA]</scope>
    <source>
        <strain evidence="3">NM1b</strain>
    </source>
</reference>
<dbReference type="PANTHER" id="PTHR42204:SF1">
    <property type="entry name" value="INTEGRAL MEMBRANE PROTEIN"/>
    <property type="match status" value="1"/>
</dbReference>
<protein>
    <recommendedName>
        <fullName evidence="2">DUF112 domain-containing protein</fullName>
    </recommendedName>
</protein>
<dbReference type="InterPro" id="IPR002823">
    <property type="entry name" value="DUF112_TM"/>
</dbReference>
<dbReference type="Pfam" id="PF01970">
    <property type="entry name" value="TctA"/>
    <property type="match status" value="1"/>
</dbReference>
<feature type="transmembrane region" description="Helical" evidence="1">
    <location>
        <begin position="280"/>
        <end position="303"/>
    </location>
</feature>
<dbReference type="PANTHER" id="PTHR42204">
    <property type="entry name" value="INTEGRAL MEMBRANE PROTEIN"/>
    <property type="match status" value="1"/>
</dbReference>
<dbReference type="AlphaFoldDB" id="A0A520KX34"/>
<organism evidence="3 4">
    <name type="scientific">Candidatus Methanolliviera hydrocarbonicum</name>
    <dbReference type="NCBI Taxonomy" id="2491085"/>
    <lineage>
        <taxon>Archaea</taxon>
        <taxon>Methanobacteriati</taxon>
        <taxon>Methanobacteriota</taxon>
        <taxon>Candidatus Methanoliparia</taxon>
        <taxon>Candidatus Methanoliparales</taxon>
        <taxon>Candidatus Methanollivieraceae</taxon>
        <taxon>Candidatus Methanolliviera</taxon>
    </lineage>
</organism>
<evidence type="ECO:0000313" key="4">
    <source>
        <dbReference type="Proteomes" id="UP000320766"/>
    </source>
</evidence>
<feature type="transmembrane region" description="Helical" evidence="1">
    <location>
        <begin position="324"/>
        <end position="346"/>
    </location>
</feature>
<feature type="transmembrane region" description="Helical" evidence="1">
    <location>
        <begin position="169"/>
        <end position="188"/>
    </location>
</feature>
<feature type="transmembrane region" description="Helical" evidence="1">
    <location>
        <begin position="200"/>
        <end position="220"/>
    </location>
</feature>
<feature type="transmembrane region" description="Helical" evidence="1">
    <location>
        <begin position="31"/>
        <end position="54"/>
    </location>
</feature>
<feature type="domain" description="DUF112" evidence="2">
    <location>
        <begin position="7"/>
        <end position="407"/>
    </location>
</feature>
<evidence type="ECO:0000256" key="1">
    <source>
        <dbReference type="SAM" id="Phobius"/>
    </source>
</evidence>
<dbReference type="Proteomes" id="UP000320766">
    <property type="component" value="Unassembled WGS sequence"/>
</dbReference>
<evidence type="ECO:0000313" key="3">
    <source>
        <dbReference type="EMBL" id="RZN70152.1"/>
    </source>
</evidence>
<sequence>MDLLLLIIAILFGFLLGVVSGLTPGIHVNNLALLLLGIAPLAPLPLPYIAVLILSNYIAHTFFDIVPSVFIGAPDEETALAVLPGHRLLLEGRGIEAIKLSATGSALSVPISLTMMPVLSILFIHLYATVESMTPHILIAILIFMVFMEREEEIPGQGSFSFSRQRRRLFAILSISLSGLLGTFAFRYQDIFTPLIPIPSSFLFPLLTGLFGAPIIAQSIRNKPQIPEQDKREIAMKKNIFKNSFIGSLSGSLVSWLPGVSSGVATVLARYFVRGESEEFIISLSSVNTSNALYNLLFFYLLGISRSGAINGVKSLLGFISLDWFLIFLAVAVLISLFSYISLLHLSPSLSLIFTRLNYTTLNISILIFLFGMILLFTGINGILLFLLSFFVGSALQKLGVKRTNAMSCIMIPIILMRFNII</sequence>
<comment type="caution">
    <text evidence="3">The sequence shown here is derived from an EMBL/GenBank/DDBJ whole genome shotgun (WGS) entry which is preliminary data.</text>
</comment>
<feature type="transmembrane region" description="Helical" evidence="1">
    <location>
        <begin position="133"/>
        <end position="148"/>
    </location>
</feature>
<evidence type="ECO:0000259" key="2">
    <source>
        <dbReference type="Pfam" id="PF01970"/>
    </source>
</evidence>
<feature type="transmembrane region" description="Helical" evidence="1">
    <location>
        <begin position="240"/>
        <end position="260"/>
    </location>
</feature>
<keyword evidence="1" id="KW-0812">Transmembrane</keyword>